<evidence type="ECO:0008006" key="3">
    <source>
        <dbReference type="Google" id="ProtNLM"/>
    </source>
</evidence>
<keyword evidence="2" id="KW-1185">Reference proteome</keyword>
<name>A0ABT0GIR6_9GAMM</name>
<evidence type="ECO:0000313" key="1">
    <source>
        <dbReference type="EMBL" id="MCK7594242.1"/>
    </source>
</evidence>
<dbReference type="EMBL" id="JALNMH010000009">
    <property type="protein sequence ID" value="MCK7594242.1"/>
    <property type="molecule type" value="Genomic_DNA"/>
</dbReference>
<gene>
    <name evidence="1" type="ORF">M0G41_11230</name>
</gene>
<sequence>MRWLPLLLLAAALPARGEGVLGERFSLAFGGFQNTLTLQGRVDDAVVEGTEIDFNDEFAFDNRRRLDLAELRFRAFDRHEFGIKAFRDARERRSILSETLRFDDQEFLVDAEAVGRVSFRSLEFDYTWWAWHDRDQAVGLQLGVIRFGASLSIRGRVAVDGQGEAEGRAAVSDRFFVPLAGIAWRRQLGPHWRLEAEARYLRRSYRGIEGEALSGHIGLEWLLGRHLSLVGQYGYTEVDVEQDELDLAGKLEVGFKGPQALLRLRF</sequence>
<evidence type="ECO:0000313" key="2">
    <source>
        <dbReference type="Proteomes" id="UP001431449"/>
    </source>
</evidence>
<reference evidence="1" key="1">
    <citation type="submission" date="2022-04" db="EMBL/GenBank/DDBJ databases">
        <title>Lysobacter sp. CAU 1642 isolated from sea sand.</title>
        <authorList>
            <person name="Kim W."/>
        </authorList>
    </citation>
    <scope>NUCLEOTIDE SEQUENCE</scope>
    <source>
        <strain evidence="1">CAU 1642</strain>
    </source>
</reference>
<protein>
    <recommendedName>
        <fullName evidence="3">DUF481 domain-containing protein</fullName>
    </recommendedName>
</protein>
<dbReference type="RefSeq" id="WP_248209293.1">
    <property type="nucleotide sequence ID" value="NZ_JALNMH010000009.1"/>
</dbReference>
<accession>A0ABT0GIR6</accession>
<organism evidence="1 2">
    <name type="scientific">Pseudomarimonas salicorniae</name>
    <dbReference type="NCBI Taxonomy" id="2933270"/>
    <lineage>
        <taxon>Bacteria</taxon>
        <taxon>Pseudomonadati</taxon>
        <taxon>Pseudomonadota</taxon>
        <taxon>Gammaproteobacteria</taxon>
        <taxon>Lysobacterales</taxon>
        <taxon>Lysobacteraceae</taxon>
        <taxon>Pseudomarimonas</taxon>
    </lineage>
</organism>
<proteinExistence type="predicted"/>
<dbReference type="Proteomes" id="UP001431449">
    <property type="component" value="Unassembled WGS sequence"/>
</dbReference>
<comment type="caution">
    <text evidence="1">The sequence shown here is derived from an EMBL/GenBank/DDBJ whole genome shotgun (WGS) entry which is preliminary data.</text>
</comment>